<reference evidence="1" key="1">
    <citation type="submission" date="2023-04" db="EMBL/GenBank/DDBJ databases">
        <title>Draft Genome sequencing of Naganishia species isolated from polar environments using Oxford Nanopore Technology.</title>
        <authorList>
            <person name="Leo P."/>
            <person name="Venkateswaran K."/>
        </authorList>
    </citation>
    <scope>NUCLEOTIDE SEQUENCE</scope>
    <source>
        <strain evidence="1">DBVPG 5303</strain>
    </source>
</reference>
<comment type="caution">
    <text evidence="1">The sequence shown here is derived from an EMBL/GenBank/DDBJ whole genome shotgun (WGS) entry which is preliminary data.</text>
</comment>
<evidence type="ECO:0000313" key="2">
    <source>
        <dbReference type="Proteomes" id="UP001234202"/>
    </source>
</evidence>
<organism evidence="1 2">
    <name type="scientific">Naganishia onofrii</name>
    <dbReference type="NCBI Taxonomy" id="1851511"/>
    <lineage>
        <taxon>Eukaryota</taxon>
        <taxon>Fungi</taxon>
        <taxon>Dikarya</taxon>
        <taxon>Basidiomycota</taxon>
        <taxon>Agaricomycotina</taxon>
        <taxon>Tremellomycetes</taxon>
        <taxon>Filobasidiales</taxon>
        <taxon>Filobasidiaceae</taxon>
        <taxon>Naganishia</taxon>
    </lineage>
</organism>
<dbReference type="Proteomes" id="UP001234202">
    <property type="component" value="Unassembled WGS sequence"/>
</dbReference>
<gene>
    <name evidence="1" type="ORF">QFC24_002967</name>
</gene>
<proteinExistence type="predicted"/>
<accession>A0ACC2XM16</accession>
<evidence type="ECO:0000313" key="1">
    <source>
        <dbReference type="EMBL" id="KAJ9125033.1"/>
    </source>
</evidence>
<protein>
    <submittedName>
        <fullName evidence="1">Uncharacterized protein</fullName>
    </submittedName>
</protein>
<dbReference type="EMBL" id="JASBWV010000008">
    <property type="protein sequence ID" value="KAJ9125033.1"/>
    <property type="molecule type" value="Genomic_DNA"/>
</dbReference>
<keyword evidence="2" id="KW-1185">Reference proteome</keyword>
<name>A0ACC2XM16_9TREE</name>
<sequence>MSLLSYNYNFDSFTTIERLPAGPEFVEAALQRRQRCLCGSPNCVGWLGKDPAESSKPTVDDNIAPEFRAPLLEPVVESEEQVEAGDAPPSKKILLRVGNTASGSSSRSRGTKRQANAEEEDIGNKRLVTSGSLKGKAKANATKNLTAELDQSEPASGFDATIGLTLVGELPEQFMTAEMQGDVDLPVAGHLAGLLHPAGNEYAEGQYTEEGTYAGAEGYEDATGYTDSIAYSEAHPEQYLADDVEEDGTAESSKPKKSSRGKGVRVIEKHRRKTKYGLIWKSDAELELERR</sequence>